<proteinExistence type="predicted"/>
<evidence type="ECO:0000313" key="2">
    <source>
        <dbReference type="Proteomes" id="UP001162164"/>
    </source>
</evidence>
<sequence>MNQMMQDGKNTKLTHDLKRMALHCEKMSSRHQNMMAWDRGHKTCLHVLYIANGQLIVRKSSSECYERFGLPHPV</sequence>
<name>A0ABQ9J5P6_9CUCU</name>
<evidence type="ECO:0000313" key="1">
    <source>
        <dbReference type="EMBL" id="KAJ8972965.1"/>
    </source>
</evidence>
<dbReference type="Proteomes" id="UP001162164">
    <property type="component" value="Unassembled WGS sequence"/>
</dbReference>
<dbReference type="EMBL" id="JAPWTJ010001265">
    <property type="protein sequence ID" value="KAJ8972965.1"/>
    <property type="molecule type" value="Genomic_DNA"/>
</dbReference>
<protein>
    <submittedName>
        <fullName evidence="1">Uncharacterized protein</fullName>
    </submittedName>
</protein>
<comment type="caution">
    <text evidence="1">The sequence shown here is derived from an EMBL/GenBank/DDBJ whole genome shotgun (WGS) entry which is preliminary data.</text>
</comment>
<organism evidence="1 2">
    <name type="scientific">Molorchus minor</name>
    <dbReference type="NCBI Taxonomy" id="1323400"/>
    <lineage>
        <taxon>Eukaryota</taxon>
        <taxon>Metazoa</taxon>
        <taxon>Ecdysozoa</taxon>
        <taxon>Arthropoda</taxon>
        <taxon>Hexapoda</taxon>
        <taxon>Insecta</taxon>
        <taxon>Pterygota</taxon>
        <taxon>Neoptera</taxon>
        <taxon>Endopterygota</taxon>
        <taxon>Coleoptera</taxon>
        <taxon>Polyphaga</taxon>
        <taxon>Cucujiformia</taxon>
        <taxon>Chrysomeloidea</taxon>
        <taxon>Cerambycidae</taxon>
        <taxon>Lamiinae</taxon>
        <taxon>Monochamini</taxon>
        <taxon>Molorchus</taxon>
    </lineage>
</organism>
<keyword evidence="2" id="KW-1185">Reference proteome</keyword>
<gene>
    <name evidence="1" type="ORF">NQ317_019312</name>
</gene>
<accession>A0ABQ9J5P6</accession>
<reference evidence="1" key="1">
    <citation type="journal article" date="2023" name="Insect Mol. Biol.">
        <title>Genome sequencing provides insights into the evolution of gene families encoding plant cell wall-degrading enzymes in longhorned beetles.</title>
        <authorList>
            <person name="Shin N.R."/>
            <person name="Okamura Y."/>
            <person name="Kirsch R."/>
            <person name="Pauchet Y."/>
        </authorList>
    </citation>
    <scope>NUCLEOTIDE SEQUENCE</scope>
    <source>
        <strain evidence="1">MMC_N1</strain>
    </source>
</reference>